<evidence type="ECO:0008006" key="7">
    <source>
        <dbReference type="Google" id="ProtNLM"/>
    </source>
</evidence>
<dbReference type="InterPro" id="IPR016032">
    <property type="entry name" value="Sig_transdc_resp-reg_C-effctor"/>
</dbReference>
<keyword evidence="2" id="KW-1133">Transmembrane helix</keyword>
<evidence type="ECO:0000256" key="2">
    <source>
        <dbReference type="SAM" id="Phobius"/>
    </source>
</evidence>
<dbReference type="OrthoDB" id="1452766at2"/>
<dbReference type="SMART" id="SM00028">
    <property type="entry name" value="TPR"/>
    <property type="match status" value="3"/>
</dbReference>
<organism evidence="3 5">
    <name type="scientific">Flavobacterium hydatis</name>
    <name type="common">Cytophaga aquatilis</name>
    <dbReference type="NCBI Taxonomy" id="991"/>
    <lineage>
        <taxon>Bacteria</taxon>
        <taxon>Pseudomonadati</taxon>
        <taxon>Bacteroidota</taxon>
        <taxon>Flavobacteriia</taxon>
        <taxon>Flavobacteriales</taxon>
        <taxon>Flavobacteriaceae</taxon>
        <taxon>Flavobacterium</taxon>
    </lineage>
</organism>
<keyword evidence="2" id="KW-0812">Transmembrane</keyword>
<evidence type="ECO:0000313" key="5">
    <source>
        <dbReference type="Proteomes" id="UP000028712"/>
    </source>
</evidence>
<keyword evidence="1" id="KW-0175">Coiled coil</keyword>
<feature type="transmembrane region" description="Helical" evidence="2">
    <location>
        <begin position="346"/>
        <end position="365"/>
    </location>
</feature>
<evidence type="ECO:0000313" key="4">
    <source>
        <dbReference type="EMBL" id="OXA92643.1"/>
    </source>
</evidence>
<dbReference type="GO" id="GO:0003677">
    <property type="term" value="F:DNA binding"/>
    <property type="evidence" value="ECO:0007669"/>
    <property type="project" value="InterPro"/>
</dbReference>
<dbReference type="EMBL" id="JPRM01000067">
    <property type="protein sequence ID" value="KFF01638.1"/>
    <property type="molecule type" value="Genomic_DNA"/>
</dbReference>
<name>A0A085ZB24_FLAHY</name>
<dbReference type="SUPFAM" id="SSF46894">
    <property type="entry name" value="C-terminal effector domain of the bipartite response regulators"/>
    <property type="match status" value="1"/>
</dbReference>
<gene>
    <name evidence="4" type="ORF">B0A62_14665</name>
    <name evidence="3" type="ORF">IW20_25715</name>
</gene>
<reference evidence="4 6" key="2">
    <citation type="submission" date="2016-11" db="EMBL/GenBank/DDBJ databases">
        <title>Whole genomes of Flavobacteriaceae.</title>
        <authorList>
            <person name="Stine C."/>
            <person name="Li C."/>
            <person name="Tadesse D."/>
        </authorList>
    </citation>
    <scope>NUCLEOTIDE SEQUENCE [LARGE SCALE GENOMIC DNA]</scope>
    <source>
        <strain evidence="4 6">ATCC 29551</strain>
    </source>
</reference>
<evidence type="ECO:0000313" key="3">
    <source>
        <dbReference type="EMBL" id="KFF01638.1"/>
    </source>
</evidence>
<comment type="caution">
    <text evidence="3">The sequence shown here is derived from an EMBL/GenBank/DDBJ whole genome shotgun (WGS) entry which is preliminary data.</text>
</comment>
<accession>A0A085ZB24</accession>
<dbReference type="InterPro" id="IPR019734">
    <property type="entry name" value="TPR_rpt"/>
</dbReference>
<dbReference type="STRING" id="991.IW20_25715"/>
<dbReference type="Gene3D" id="1.25.40.10">
    <property type="entry name" value="Tetratricopeptide repeat domain"/>
    <property type="match status" value="2"/>
</dbReference>
<feature type="coiled-coil region" evidence="1">
    <location>
        <begin position="370"/>
        <end position="397"/>
    </location>
</feature>
<dbReference type="Pfam" id="PF13176">
    <property type="entry name" value="TPR_7"/>
    <property type="match status" value="1"/>
</dbReference>
<keyword evidence="6" id="KW-1185">Reference proteome</keyword>
<dbReference type="InterPro" id="IPR011990">
    <property type="entry name" value="TPR-like_helical_dom_sf"/>
</dbReference>
<dbReference type="Proteomes" id="UP000198424">
    <property type="component" value="Unassembled WGS sequence"/>
</dbReference>
<feature type="transmembrane region" description="Helical" evidence="2">
    <location>
        <begin position="12"/>
        <end position="29"/>
    </location>
</feature>
<dbReference type="Pfam" id="PF13181">
    <property type="entry name" value="TPR_8"/>
    <property type="match status" value="2"/>
</dbReference>
<dbReference type="SUPFAM" id="SSF48452">
    <property type="entry name" value="TPR-like"/>
    <property type="match status" value="2"/>
</dbReference>
<dbReference type="AlphaFoldDB" id="A0A085ZB24"/>
<reference evidence="3 5" key="1">
    <citation type="submission" date="2014-07" db="EMBL/GenBank/DDBJ databases">
        <title>Genome of Flavobacterium hydatis DSM 2063.</title>
        <authorList>
            <person name="Pipes S.E."/>
            <person name="Stropko S.J."/>
            <person name="Newman J.D."/>
        </authorList>
    </citation>
    <scope>NUCLEOTIDE SEQUENCE [LARGE SCALE GENOMIC DNA]</scope>
    <source>
        <strain evidence="3 5">DSM 2063</strain>
    </source>
</reference>
<dbReference type="RefSeq" id="WP_051886203.1">
    <property type="nucleotide sequence ID" value="NZ_JBEWQG010000057.1"/>
</dbReference>
<dbReference type="Proteomes" id="UP000028712">
    <property type="component" value="Unassembled WGS sequence"/>
</dbReference>
<evidence type="ECO:0000256" key="1">
    <source>
        <dbReference type="SAM" id="Coils"/>
    </source>
</evidence>
<dbReference type="eggNOG" id="COG0457">
    <property type="taxonomic scope" value="Bacteria"/>
</dbReference>
<dbReference type="GO" id="GO:0006355">
    <property type="term" value="P:regulation of DNA-templated transcription"/>
    <property type="evidence" value="ECO:0007669"/>
    <property type="project" value="InterPro"/>
</dbReference>
<dbReference type="EMBL" id="MUGY01000019">
    <property type="protein sequence ID" value="OXA92643.1"/>
    <property type="molecule type" value="Genomic_DNA"/>
</dbReference>
<evidence type="ECO:0000313" key="6">
    <source>
        <dbReference type="Proteomes" id="UP000198424"/>
    </source>
</evidence>
<proteinExistence type="predicted"/>
<sequence length="493" mass="57664">MSKTKFLLTKYIYLYFTVFYIVFGVYNSYGQEKKMTIKEIDNTLNSVKKHLKDSPNDGYKISKKIYHIALKQDYQLGCCSALLNMGNCKGELRNYDKALNYLEESKQIAEEIKNDSLILYADFAIAIQHGRMQLHELAVSQLDNCLTRADYLQGDSKFCFLGRLYSFKAFFSGGLKNKPTEEGFIKLHRKAAYYFSKTKRVPNCGLVNIGDTYLTSGKLDSAEFYFKKALFDYKKKKIGCSEILLTNLAEVYYKRQDYTKAVTYLDSSIVLAKRQRKYYILAYNYDLYRKIAEHKKLSKTLLDYQTLVLIYKDSTQIAEQKSMIEGTSYIISKAEVEKKALFNKSMILLIIAGLLIIGLLLHAYYQFCYKRKLKLESKQKKKEIEQKATQIASLKQKITTSYDEVIEMAKKNDPLFVVVFKELYPDFYLKLIAIQPDLTITEQKICFYLKLKFSTKEIADYTFVTAKAIQNRKNRLRKRFYMKEGDDIYKFFD</sequence>
<keyword evidence="2" id="KW-0472">Membrane</keyword>
<protein>
    <recommendedName>
        <fullName evidence="7">HTH luxR-type domain-containing protein</fullName>
    </recommendedName>
</protein>